<reference evidence="2" key="1">
    <citation type="journal article" date="2011" name="PLoS Genet.">
        <title>Genomic analysis of the necrotrophic fungal pathogens Sclerotinia sclerotiorum and Botrytis cinerea.</title>
        <authorList>
            <person name="Amselem J."/>
            <person name="Cuomo C.A."/>
            <person name="van Kan J.A."/>
            <person name="Viaud M."/>
            <person name="Benito E.P."/>
            <person name="Couloux A."/>
            <person name="Coutinho P.M."/>
            <person name="de Vries R.P."/>
            <person name="Dyer P.S."/>
            <person name="Fillinger S."/>
            <person name="Fournier E."/>
            <person name="Gout L."/>
            <person name="Hahn M."/>
            <person name="Kohn L."/>
            <person name="Lapalu N."/>
            <person name="Plummer K.M."/>
            <person name="Pradier J.M."/>
            <person name="Quevillon E."/>
            <person name="Sharon A."/>
            <person name="Simon A."/>
            <person name="ten Have A."/>
            <person name="Tudzynski B."/>
            <person name="Tudzynski P."/>
            <person name="Wincker P."/>
            <person name="Andrew M."/>
            <person name="Anthouard V."/>
            <person name="Beever R.E."/>
            <person name="Beffa R."/>
            <person name="Benoit I."/>
            <person name="Bouzid O."/>
            <person name="Brault B."/>
            <person name="Chen Z."/>
            <person name="Choquer M."/>
            <person name="Collemare J."/>
            <person name="Cotton P."/>
            <person name="Danchin E.G."/>
            <person name="Da Silva C."/>
            <person name="Gautier A."/>
            <person name="Giraud C."/>
            <person name="Giraud T."/>
            <person name="Gonzalez C."/>
            <person name="Grossetete S."/>
            <person name="Guldener U."/>
            <person name="Henrissat B."/>
            <person name="Howlett B.J."/>
            <person name="Kodira C."/>
            <person name="Kretschmer M."/>
            <person name="Lappartient A."/>
            <person name="Leroch M."/>
            <person name="Levis C."/>
            <person name="Mauceli E."/>
            <person name="Neuveglise C."/>
            <person name="Oeser B."/>
            <person name="Pearson M."/>
            <person name="Poulain J."/>
            <person name="Poussereau N."/>
            <person name="Quesneville H."/>
            <person name="Rascle C."/>
            <person name="Schumacher J."/>
            <person name="Segurens B."/>
            <person name="Sexton A."/>
            <person name="Silva E."/>
            <person name="Sirven C."/>
            <person name="Soanes D.M."/>
            <person name="Talbot N.J."/>
            <person name="Templeton M."/>
            <person name="Yandava C."/>
            <person name="Yarden O."/>
            <person name="Zeng Q."/>
            <person name="Rollins J.A."/>
            <person name="Lebrun M.H."/>
            <person name="Dickman M."/>
        </authorList>
    </citation>
    <scope>NUCLEOTIDE SEQUENCE [LARGE SCALE GENOMIC DNA]</scope>
    <source>
        <strain evidence="2">ATCC 18683 / 1980 / Ss-1</strain>
    </source>
</reference>
<sequence>MQIWKTTLDMSLEGFVKEVQGEKVRYDVTFNILLYDAYHVSQG</sequence>
<organism evidence="1 2">
    <name type="scientific">Sclerotinia sclerotiorum (strain ATCC 18683 / 1980 / Ss-1)</name>
    <name type="common">White mold</name>
    <name type="synonym">Whetzelinia sclerotiorum</name>
    <dbReference type="NCBI Taxonomy" id="665079"/>
    <lineage>
        <taxon>Eukaryota</taxon>
        <taxon>Fungi</taxon>
        <taxon>Dikarya</taxon>
        <taxon>Ascomycota</taxon>
        <taxon>Pezizomycotina</taxon>
        <taxon>Leotiomycetes</taxon>
        <taxon>Helotiales</taxon>
        <taxon>Sclerotiniaceae</taxon>
        <taxon>Sclerotinia</taxon>
    </lineage>
</organism>
<dbReference type="InParanoid" id="A7F8U0"/>
<name>A7F8U0_SCLS1</name>
<dbReference type="Proteomes" id="UP000001312">
    <property type="component" value="Unassembled WGS sequence"/>
</dbReference>
<dbReference type="GeneID" id="5481122"/>
<dbReference type="RefSeq" id="XP_001585161.1">
    <property type="nucleotide sequence ID" value="XM_001585111.1"/>
</dbReference>
<evidence type="ECO:0000313" key="2">
    <source>
        <dbReference type="Proteomes" id="UP000001312"/>
    </source>
</evidence>
<proteinExistence type="predicted"/>
<evidence type="ECO:0000313" key="1">
    <source>
        <dbReference type="EMBL" id="EDN99161.1"/>
    </source>
</evidence>
<protein>
    <submittedName>
        <fullName evidence="1">Uncharacterized protein</fullName>
    </submittedName>
</protein>
<dbReference type="KEGG" id="ssl:SS1G_14021"/>
<keyword evidence="2" id="KW-1185">Reference proteome</keyword>
<dbReference type="AlphaFoldDB" id="A7F8U0"/>
<dbReference type="EMBL" id="CH476648">
    <property type="protein sequence ID" value="EDN99161.1"/>
    <property type="molecule type" value="Genomic_DNA"/>
</dbReference>
<gene>
    <name evidence="1" type="ORF">SS1G_14021</name>
</gene>
<accession>A7F8U0</accession>